<gene>
    <name evidence="3" type="ORF">LX83_001520</name>
</gene>
<dbReference type="InterPro" id="IPR026898">
    <property type="entry name" value="PrsW"/>
</dbReference>
<dbReference type="Pfam" id="PF13367">
    <property type="entry name" value="PrsW-protease"/>
    <property type="match status" value="1"/>
</dbReference>
<protein>
    <submittedName>
        <fullName evidence="3">Membrane proteinase PrsW, cleaves anti-sigma factor RsiW, M82 family</fullName>
    </submittedName>
</protein>
<evidence type="ECO:0000256" key="1">
    <source>
        <dbReference type="SAM" id="MobiDB-lite"/>
    </source>
</evidence>
<feature type="transmembrane region" description="Helical" evidence="2">
    <location>
        <begin position="60"/>
        <end position="79"/>
    </location>
</feature>
<dbReference type="PANTHER" id="PTHR36844">
    <property type="entry name" value="PROTEASE PRSW"/>
    <property type="match status" value="1"/>
</dbReference>
<keyword evidence="2" id="KW-0812">Transmembrane</keyword>
<reference evidence="3" key="1">
    <citation type="submission" date="2022-06" db="EMBL/GenBank/DDBJ databases">
        <title>Genomic Encyclopedia of Archaeal and Bacterial Type Strains, Phase II (KMG-II): from individual species to whole genera.</title>
        <authorList>
            <person name="Goeker M."/>
        </authorList>
    </citation>
    <scope>NUCLEOTIDE SEQUENCE</scope>
    <source>
        <strain evidence="3">DSM 43935</strain>
    </source>
</reference>
<feature type="transmembrane region" description="Helical" evidence="2">
    <location>
        <begin position="153"/>
        <end position="176"/>
    </location>
</feature>
<keyword evidence="2" id="KW-0472">Membrane</keyword>
<name>A0AAE3GAR7_9PSEU</name>
<feature type="transmembrane region" description="Helical" evidence="2">
    <location>
        <begin position="28"/>
        <end position="48"/>
    </location>
</feature>
<feature type="region of interest" description="Disordered" evidence="1">
    <location>
        <begin position="360"/>
        <end position="404"/>
    </location>
</feature>
<feature type="transmembrane region" description="Helical" evidence="2">
    <location>
        <begin position="238"/>
        <end position="259"/>
    </location>
</feature>
<comment type="caution">
    <text evidence="3">The sequence shown here is derived from an EMBL/GenBank/DDBJ whole genome shotgun (WGS) entry which is preliminary data.</text>
</comment>
<organism evidence="3 4">
    <name type="scientific">Goodfellowiella coeruleoviolacea</name>
    <dbReference type="NCBI Taxonomy" id="334858"/>
    <lineage>
        <taxon>Bacteria</taxon>
        <taxon>Bacillati</taxon>
        <taxon>Actinomycetota</taxon>
        <taxon>Actinomycetes</taxon>
        <taxon>Pseudonocardiales</taxon>
        <taxon>Pseudonocardiaceae</taxon>
        <taxon>Goodfellowiella</taxon>
    </lineage>
</organism>
<dbReference type="Proteomes" id="UP001206128">
    <property type="component" value="Unassembled WGS sequence"/>
</dbReference>
<dbReference type="EMBL" id="JAMTCK010000003">
    <property type="protein sequence ID" value="MCP2164680.1"/>
    <property type="molecule type" value="Genomic_DNA"/>
</dbReference>
<keyword evidence="4" id="KW-1185">Reference proteome</keyword>
<feature type="transmembrane region" description="Helical" evidence="2">
    <location>
        <begin position="128"/>
        <end position="147"/>
    </location>
</feature>
<dbReference type="GO" id="GO:0008233">
    <property type="term" value="F:peptidase activity"/>
    <property type="evidence" value="ECO:0007669"/>
    <property type="project" value="InterPro"/>
</dbReference>
<accession>A0AAE3GAR7</accession>
<dbReference type="AlphaFoldDB" id="A0AAE3GAR7"/>
<feature type="transmembrane region" description="Helical" evidence="2">
    <location>
        <begin position="183"/>
        <end position="203"/>
    </location>
</feature>
<keyword evidence="2" id="KW-1133">Transmembrane helix</keyword>
<evidence type="ECO:0000313" key="3">
    <source>
        <dbReference type="EMBL" id="MCP2164680.1"/>
    </source>
</evidence>
<evidence type="ECO:0000313" key="4">
    <source>
        <dbReference type="Proteomes" id="UP001206128"/>
    </source>
</evidence>
<feature type="transmembrane region" description="Helical" evidence="2">
    <location>
        <begin position="209"/>
        <end position="226"/>
    </location>
</feature>
<evidence type="ECO:0000256" key="2">
    <source>
        <dbReference type="SAM" id="Phobius"/>
    </source>
</evidence>
<dbReference type="PANTHER" id="PTHR36844:SF1">
    <property type="entry name" value="PROTEASE PRSW"/>
    <property type="match status" value="1"/>
</dbReference>
<proteinExistence type="predicted"/>
<sequence length="404" mass="42515">MPVVGLTALAVCGIVLLGLGTSKVGLLPLLVGAGAALLPVGLVVAAYLWVDRWEPEPARLLLIAFAWGALGATLSSSLFNSTAELIGDSLLGRGNGNVLAAVSSAPLVEEAAKGVFLVVLLSLRRQEFNGIVDGIVYAGFVAAGFAFTENIYYFARAFVIGGFGDATSGVIALFILRGVLSPFAHPLFTSLTGIGVGLAAGSLRRRTRVLAPLLGYLGAVALHALWNVSAALGGGAAFINLYFLIMVPIFVGMVLLVLWQRRREQRVVSAQLPEMAHNRWIAASEVALLASLAGRRNWRRAVRRRAGDQAARAVAQYQVAVTELAFLRDRMAQGTAGGDAEDRHELLLARVLATRTAAVNSPGLLGGAKDRPRPDRRRRGPADDQRPGTGTPAAGESRATEGAD</sequence>